<dbReference type="EMBL" id="NPHW01004120">
    <property type="protein sequence ID" value="OXV08420.1"/>
    <property type="molecule type" value="Genomic_DNA"/>
</dbReference>
<protein>
    <submittedName>
        <fullName evidence="2">Uncharacterized protein</fullName>
    </submittedName>
</protein>
<dbReference type="OrthoDB" id="5419666at2759"/>
<organism evidence="2 3">
    <name type="scientific">Elaphomyces granulatus</name>
    <dbReference type="NCBI Taxonomy" id="519963"/>
    <lineage>
        <taxon>Eukaryota</taxon>
        <taxon>Fungi</taxon>
        <taxon>Dikarya</taxon>
        <taxon>Ascomycota</taxon>
        <taxon>Pezizomycotina</taxon>
        <taxon>Eurotiomycetes</taxon>
        <taxon>Eurotiomycetidae</taxon>
        <taxon>Eurotiales</taxon>
        <taxon>Elaphomycetaceae</taxon>
        <taxon>Elaphomyces</taxon>
    </lineage>
</organism>
<feature type="region of interest" description="Disordered" evidence="1">
    <location>
        <begin position="1"/>
        <end position="42"/>
    </location>
</feature>
<feature type="compositionally biased region" description="Low complexity" evidence="1">
    <location>
        <begin position="115"/>
        <end position="132"/>
    </location>
</feature>
<keyword evidence="3" id="KW-1185">Reference proteome</keyword>
<name>A0A232LW65_9EURO</name>
<dbReference type="Proteomes" id="UP000243515">
    <property type="component" value="Unassembled WGS sequence"/>
</dbReference>
<feature type="compositionally biased region" description="Low complexity" evidence="1">
    <location>
        <begin position="79"/>
        <end position="99"/>
    </location>
</feature>
<proteinExistence type="predicted"/>
<evidence type="ECO:0000313" key="2">
    <source>
        <dbReference type="EMBL" id="OXV08420.1"/>
    </source>
</evidence>
<sequence>MSASIGRAFTRRTRRPEASAPMPRRNGQVKYSTGTIRRNKISAPVELLSSTNMLAYTAPDLYSNSSSSSLGSGDDETDPGLTSTASTLTSPSLSSLEPSPVGPEPNHLSTFFPKRSATVTSTARSSTSSTGTDVPSVPKRAVSHTKKSHQELARKRSISRMSPPPSSLTPMTVRQSQDFFQPISEHPFSRELDKVNEVAEDFGSTRVLEEEEQILLNKGLKKISAEEYISEIEELYGGIFEDQLGPLGYGTWF</sequence>
<dbReference type="AlphaFoldDB" id="A0A232LW65"/>
<reference evidence="2 3" key="1">
    <citation type="journal article" date="2015" name="Environ. Microbiol.">
        <title>Metagenome sequence of Elaphomyces granulatus from sporocarp tissue reveals Ascomycota ectomycorrhizal fingerprints of genome expansion and a Proteobacteria-rich microbiome.</title>
        <authorList>
            <person name="Quandt C.A."/>
            <person name="Kohler A."/>
            <person name="Hesse C.N."/>
            <person name="Sharpton T.J."/>
            <person name="Martin F."/>
            <person name="Spatafora J.W."/>
        </authorList>
    </citation>
    <scope>NUCLEOTIDE SEQUENCE [LARGE SCALE GENOMIC DNA]</scope>
    <source>
        <strain evidence="2 3">OSC145934</strain>
    </source>
</reference>
<accession>A0A232LW65</accession>
<evidence type="ECO:0000256" key="1">
    <source>
        <dbReference type="SAM" id="MobiDB-lite"/>
    </source>
</evidence>
<gene>
    <name evidence="2" type="ORF">Egran_03817</name>
</gene>
<evidence type="ECO:0000313" key="3">
    <source>
        <dbReference type="Proteomes" id="UP000243515"/>
    </source>
</evidence>
<feature type="compositionally biased region" description="Low complexity" evidence="1">
    <location>
        <begin position="63"/>
        <end position="72"/>
    </location>
</feature>
<comment type="caution">
    <text evidence="2">The sequence shown here is derived from an EMBL/GenBank/DDBJ whole genome shotgun (WGS) entry which is preliminary data.</text>
</comment>
<feature type="region of interest" description="Disordered" evidence="1">
    <location>
        <begin position="63"/>
        <end position="169"/>
    </location>
</feature>